<protein>
    <submittedName>
        <fullName evidence="1">Uncharacterized protein</fullName>
    </submittedName>
</protein>
<evidence type="ECO:0000313" key="1">
    <source>
        <dbReference type="EMBL" id="SCU73587.1"/>
    </source>
</evidence>
<accession>A0A1K0JE64</accession>
<organism evidence="1">
    <name type="scientific">Cupriavidus necator</name>
    <name type="common">Alcaligenes eutrophus</name>
    <name type="synonym">Ralstonia eutropha</name>
    <dbReference type="NCBI Taxonomy" id="106590"/>
    <lineage>
        <taxon>Bacteria</taxon>
        <taxon>Pseudomonadati</taxon>
        <taxon>Pseudomonadota</taxon>
        <taxon>Betaproteobacteria</taxon>
        <taxon>Burkholderiales</taxon>
        <taxon>Burkholderiaceae</taxon>
        <taxon>Cupriavidus</taxon>
    </lineage>
</organism>
<gene>
    <name evidence="1" type="ORF">CNECB9_1220005</name>
</gene>
<dbReference type="EMBL" id="FMSH01000027">
    <property type="protein sequence ID" value="SCU73587.1"/>
    <property type="molecule type" value="Genomic_DNA"/>
</dbReference>
<name>A0A1K0JE64_CUPNE</name>
<dbReference type="AlphaFoldDB" id="A0A1K0JE64"/>
<proteinExistence type="predicted"/>
<reference evidence="1" key="1">
    <citation type="submission" date="2016-09" db="EMBL/GenBank/DDBJ databases">
        <authorList>
            <person name="Capua I."/>
            <person name="De Benedictis P."/>
            <person name="Joannis T."/>
            <person name="Lombin L.H."/>
            <person name="Cattoli G."/>
        </authorList>
    </citation>
    <scope>NUCLEOTIDE SEQUENCE</scope>
    <source>
        <strain evidence="1">B9</strain>
    </source>
</reference>
<sequence>MLAPVRKYFVVIDRDAAHPA</sequence>